<reference evidence="1 2" key="1">
    <citation type="submission" date="2014-02" db="EMBL/GenBank/DDBJ databases">
        <title>Whole genome sequence of Sphingobium chlorophenolicum NBRC 16172.</title>
        <authorList>
            <person name="Gan H.M."/>
            <person name="Gan H.Y."/>
            <person name="Chew T.H."/>
            <person name="Savka M.A."/>
        </authorList>
    </citation>
    <scope>NUCLEOTIDE SEQUENCE [LARGE SCALE GENOMIC DNA]</scope>
    <source>
        <strain evidence="1 2">NBRC 16172</strain>
    </source>
</reference>
<comment type="caution">
    <text evidence="1">The sequence shown here is derived from an EMBL/GenBank/DDBJ whole genome shotgun (WGS) entry which is preliminary data.</text>
</comment>
<evidence type="ECO:0000313" key="2">
    <source>
        <dbReference type="Proteomes" id="UP000028411"/>
    </source>
</evidence>
<dbReference type="PATRIC" id="fig|46429.4.peg.1408"/>
<accession>A0A081RGQ6</accession>
<dbReference type="RefSeq" id="WP_156028607.1">
    <property type="nucleotide sequence ID" value="NZ_JFHR01000011.1"/>
</dbReference>
<protein>
    <submittedName>
        <fullName evidence="1">Uncharacterized protein</fullName>
    </submittedName>
</protein>
<dbReference type="AlphaFoldDB" id="A0A081RGQ6"/>
<sequence>MTASVLRIIGILLASIARMRSPWLWLLVEWLDWAVRQVVEFLRAMADQVSLSDPSAWRERRMLTAPPQRWAAP</sequence>
<proteinExistence type="predicted"/>
<dbReference type="Proteomes" id="UP000028411">
    <property type="component" value="Unassembled WGS sequence"/>
</dbReference>
<evidence type="ECO:0000313" key="1">
    <source>
        <dbReference type="EMBL" id="KEQ54379.1"/>
    </source>
</evidence>
<dbReference type="EMBL" id="JFHR01000011">
    <property type="protein sequence ID" value="KEQ54379.1"/>
    <property type="molecule type" value="Genomic_DNA"/>
</dbReference>
<name>A0A081RGQ6_SPHCR</name>
<gene>
    <name evidence="1" type="ORF">BV95_01444</name>
</gene>
<organism evidence="1 2">
    <name type="scientific">Sphingobium chlorophenolicum</name>
    <dbReference type="NCBI Taxonomy" id="46429"/>
    <lineage>
        <taxon>Bacteria</taxon>
        <taxon>Pseudomonadati</taxon>
        <taxon>Pseudomonadota</taxon>
        <taxon>Alphaproteobacteria</taxon>
        <taxon>Sphingomonadales</taxon>
        <taxon>Sphingomonadaceae</taxon>
        <taxon>Sphingobium</taxon>
    </lineage>
</organism>